<accession>A0ABV6ITI9</accession>
<gene>
    <name evidence="1" type="ORF">ACFFIC_13980</name>
</gene>
<name>A0ABV6ITI9_9PROT</name>
<proteinExistence type="predicted"/>
<keyword evidence="2" id="KW-1185">Reference proteome</keyword>
<comment type="caution">
    <text evidence="1">The sequence shown here is derived from an EMBL/GenBank/DDBJ whole genome shotgun (WGS) entry which is preliminary data.</text>
</comment>
<organism evidence="1 2">
    <name type="scientific">Muricoccus vinaceus</name>
    <dbReference type="NCBI Taxonomy" id="424704"/>
    <lineage>
        <taxon>Bacteria</taxon>
        <taxon>Pseudomonadati</taxon>
        <taxon>Pseudomonadota</taxon>
        <taxon>Alphaproteobacteria</taxon>
        <taxon>Acetobacterales</taxon>
        <taxon>Roseomonadaceae</taxon>
        <taxon>Muricoccus</taxon>
    </lineage>
</organism>
<dbReference type="EMBL" id="JBHLVZ010000036">
    <property type="protein sequence ID" value="MFC0386647.1"/>
    <property type="molecule type" value="Genomic_DNA"/>
</dbReference>
<protein>
    <recommendedName>
        <fullName evidence="3">Class II flagellar assembly regulator</fullName>
    </recommendedName>
</protein>
<evidence type="ECO:0000313" key="2">
    <source>
        <dbReference type="Proteomes" id="UP001589789"/>
    </source>
</evidence>
<evidence type="ECO:0008006" key="3">
    <source>
        <dbReference type="Google" id="ProtNLM"/>
    </source>
</evidence>
<sequence>MNSFPLSFIVPASLTGQVAAKRRASSSGEFGALLAADQPVGANTQPETATGVESLGLLAVSARPEDRPRSPRSSRAVIDDALALVKRLQVLLMDGGGSGLDPAELERLASELEAVADTSGACRGIALRLRIEREKLPS</sequence>
<dbReference type="Proteomes" id="UP001589789">
    <property type="component" value="Unassembled WGS sequence"/>
</dbReference>
<evidence type="ECO:0000313" key="1">
    <source>
        <dbReference type="EMBL" id="MFC0386647.1"/>
    </source>
</evidence>
<reference evidence="1 2" key="1">
    <citation type="submission" date="2024-09" db="EMBL/GenBank/DDBJ databases">
        <authorList>
            <person name="Sun Q."/>
            <person name="Mori K."/>
        </authorList>
    </citation>
    <scope>NUCLEOTIDE SEQUENCE [LARGE SCALE GENOMIC DNA]</scope>
    <source>
        <strain evidence="1 2">CCM 7468</strain>
    </source>
</reference>
<dbReference type="RefSeq" id="WP_377051316.1">
    <property type="nucleotide sequence ID" value="NZ_JBHLVZ010000036.1"/>
</dbReference>